<gene>
    <name evidence="12" type="ORF">KI387_022147</name>
</gene>
<keyword evidence="4 7" id="KW-0863">Zinc-finger</keyword>
<dbReference type="Proteomes" id="UP000824469">
    <property type="component" value="Unassembled WGS sequence"/>
</dbReference>
<dbReference type="SMART" id="SM00336">
    <property type="entry name" value="BBOX"/>
    <property type="match status" value="1"/>
</dbReference>
<dbReference type="GO" id="GO:0005634">
    <property type="term" value="C:nucleus"/>
    <property type="evidence" value="ECO:0007669"/>
    <property type="project" value="UniProtKB-SubCell"/>
</dbReference>
<dbReference type="GO" id="GO:0006355">
    <property type="term" value="P:regulation of DNA-templated transcription"/>
    <property type="evidence" value="ECO:0007669"/>
    <property type="project" value="TreeGrafter"/>
</dbReference>
<comment type="similarity">
    <text evidence="2">Belongs to the CONSTANS family.</text>
</comment>
<evidence type="ECO:0000256" key="5">
    <source>
        <dbReference type="ARBA" id="ARBA00022833"/>
    </source>
</evidence>
<evidence type="ECO:0000256" key="1">
    <source>
        <dbReference type="ARBA" id="ARBA00004123"/>
    </source>
</evidence>
<feature type="domain" description="B box-type" evidence="10">
    <location>
        <begin position="18"/>
        <end position="65"/>
    </location>
</feature>
<dbReference type="PANTHER" id="PTHR31874:SF1">
    <property type="entry name" value="ZINC FINGER PROTEIN CONSTANS-LIKE 6"/>
    <property type="match status" value="1"/>
</dbReference>
<reference evidence="12 13" key="1">
    <citation type="journal article" date="2021" name="Nat. Plants">
        <title>The Taxus genome provides insights into paclitaxel biosynthesis.</title>
        <authorList>
            <person name="Xiong X."/>
            <person name="Gou J."/>
            <person name="Liao Q."/>
            <person name="Li Y."/>
            <person name="Zhou Q."/>
            <person name="Bi G."/>
            <person name="Li C."/>
            <person name="Du R."/>
            <person name="Wang X."/>
            <person name="Sun T."/>
            <person name="Guo L."/>
            <person name="Liang H."/>
            <person name="Lu P."/>
            <person name="Wu Y."/>
            <person name="Zhang Z."/>
            <person name="Ro D.K."/>
            <person name="Shang Y."/>
            <person name="Huang S."/>
            <person name="Yan J."/>
        </authorList>
    </citation>
    <scope>NUCLEOTIDE SEQUENCE [LARGE SCALE GENOMIC DNA]</scope>
    <source>
        <strain evidence="12">Ta-2019</strain>
    </source>
</reference>
<organism evidence="12 13">
    <name type="scientific">Taxus chinensis</name>
    <name type="common">Chinese yew</name>
    <name type="synonym">Taxus wallichiana var. chinensis</name>
    <dbReference type="NCBI Taxonomy" id="29808"/>
    <lineage>
        <taxon>Eukaryota</taxon>
        <taxon>Viridiplantae</taxon>
        <taxon>Streptophyta</taxon>
        <taxon>Embryophyta</taxon>
        <taxon>Tracheophyta</taxon>
        <taxon>Spermatophyta</taxon>
        <taxon>Pinopsida</taxon>
        <taxon>Pinidae</taxon>
        <taxon>Conifers II</taxon>
        <taxon>Cupressales</taxon>
        <taxon>Taxaceae</taxon>
        <taxon>Taxus</taxon>
    </lineage>
</organism>
<dbReference type="PROSITE" id="PS50119">
    <property type="entry name" value="ZF_BBOX"/>
    <property type="match status" value="1"/>
</dbReference>
<keyword evidence="13" id="KW-1185">Reference proteome</keyword>
<dbReference type="Pfam" id="PF06203">
    <property type="entry name" value="CCT"/>
    <property type="match status" value="1"/>
</dbReference>
<evidence type="ECO:0000313" key="12">
    <source>
        <dbReference type="EMBL" id="KAH9313520.1"/>
    </source>
</evidence>
<evidence type="ECO:0000313" key="13">
    <source>
        <dbReference type="Proteomes" id="UP000824469"/>
    </source>
</evidence>
<sequence>MEEAKRRMAETGKAISGRTARPCDGCGRDRAQWYCAADEAYLCDPCDTKVHNANAVARRHERVKFVSNQLQQPLIDFLSSGASKRRRSTRPHPQLKSKVKAELEFPSAPVPEHILGLGDSDDLDDELLPHVPIFLPALAEEFGPLGVRTSDVHESMKFNEFSSVLSKESNCEPVVVPESDLHQFLESETDLFAIDMDMDMESIIGQGLGEDGLVVLRDFDDFARDVKVEETGSDDLEVSKDDTKVVKLEEAEADQSWDTIEINIEYDDDEQDAATRIRTPDMEERDKFKIELHLGSSLGEDDKRISLKLNYEDVLSAWSDRGSLWASYDDCTSVLGGCHNNFEAGLVPDMGLNGAHVGPMPGMINCGGDQESCRQGAREARVLRYREKRLTRLFSKKIRYEVRKLNAEKRPRMK</sequence>
<dbReference type="InterPro" id="IPR010402">
    <property type="entry name" value="CCT_domain"/>
</dbReference>
<dbReference type="InterPro" id="IPR049808">
    <property type="entry name" value="CONSTANS-like_Bbox1"/>
</dbReference>
<evidence type="ECO:0000256" key="4">
    <source>
        <dbReference type="ARBA" id="ARBA00022771"/>
    </source>
</evidence>
<evidence type="ECO:0000256" key="2">
    <source>
        <dbReference type="ARBA" id="ARBA00010024"/>
    </source>
</evidence>
<dbReference type="PROSITE" id="PS51017">
    <property type="entry name" value="CCT"/>
    <property type="match status" value="1"/>
</dbReference>
<dbReference type="InterPro" id="IPR000315">
    <property type="entry name" value="Znf_B-box"/>
</dbReference>
<name>A0AA38L9S6_TAXCH</name>
<keyword evidence="3" id="KW-0479">Metal-binding</keyword>
<evidence type="ECO:0000259" key="11">
    <source>
        <dbReference type="PROSITE" id="PS51017"/>
    </source>
</evidence>
<evidence type="ECO:0000259" key="10">
    <source>
        <dbReference type="PROSITE" id="PS50119"/>
    </source>
</evidence>
<dbReference type="Pfam" id="PF00643">
    <property type="entry name" value="zf-B_box"/>
    <property type="match status" value="1"/>
</dbReference>
<keyword evidence="5" id="KW-0862">Zinc</keyword>
<feature type="domain" description="CCT" evidence="11">
    <location>
        <begin position="378"/>
        <end position="414"/>
    </location>
</feature>
<dbReference type="AlphaFoldDB" id="A0AA38L9S6"/>
<dbReference type="InterPro" id="IPR052453">
    <property type="entry name" value="CONSTANS-like_ZF"/>
</dbReference>
<evidence type="ECO:0000256" key="7">
    <source>
        <dbReference type="PROSITE-ProRule" id="PRU00024"/>
    </source>
</evidence>
<dbReference type="OMA" id="CEEANYM"/>
<evidence type="ECO:0000256" key="9">
    <source>
        <dbReference type="SAM" id="MobiDB-lite"/>
    </source>
</evidence>
<feature type="compositionally biased region" description="Basic and acidic residues" evidence="9">
    <location>
        <begin position="1"/>
        <end position="10"/>
    </location>
</feature>
<dbReference type="EMBL" id="JAHRHJ020000005">
    <property type="protein sequence ID" value="KAH9313520.1"/>
    <property type="molecule type" value="Genomic_DNA"/>
</dbReference>
<keyword evidence="6 8" id="KW-0539">Nucleus</keyword>
<comment type="subcellular location">
    <subcellularLocation>
        <location evidence="1 8">Nucleus</location>
    </subcellularLocation>
</comment>
<comment type="caution">
    <text evidence="12">The sequence shown here is derived from an EMBL/GenBank/DDBJ whole genome shotgun (WGS) entry which is preliminary data.</text>
</comment>
<protein>
    <submittedName>
        <fullName evidence="12">Uncharacterized protein</fullName>
    </submittedName>
</protein>
<dbReference type="PANTHER" id="PTHR31874">
    <property type="entry name" value="CCT MOTIF FAMILY PROTEIN, EXPRESSED"/>
    <property type="match status" value="1"/>
</dbReference>
<dbReference type="GO" id="GO:0008270">
    <property type="term" value="F:zinc ion binding"/>
    <property type="evidence" value="ECO:0007669"/>
    <property type="project" value="UniProtKB-KW"/>
</dbReference>
<accession>A0AA38L9S6</accession>
<proteinExistence type="inferred from homology"/>
<feature type="non-terminal residue" evidence="12">
    <location>
        <position position="414"/>
    </location>
</feature>
<evidence type="ECO:0000256" key="8">
    <source>
        <dbReference type="PROSITE-ProRule" id="PRU00357"/>
    </source>
</evidence>
<evidence type="ECO:0000256" key="6">
    <source>
        <dbReference type="ARBA" id="ARBA00023242"/>
    </source>
</evidence>
<evidence type="ECO:0000256" key="3">
    <source>
        <dbReference type="ARBA" id="ARBA00022723"/>
    </source>
</evidence>
<feature type="region of interest" description="Disordered" evidence="9">
    <location>
        <begin position="1"/>
        <end position="21"/>
    </location>
</feature>
<dbReference type="CDD" id="cd19821">
    <property type="entry name" value="Bbox1_BBX-like"/>
    <property type="match status" value="1"/>
</dbReference>